<evidence type="ECO:0000313" key="2">
    <source>
        <dbReference type="Proteomes" id="UP000010305"/>
    </source>
</evidence>
<proteinExistence type="predicted"/>
<accession>J5K572</accession>
<dbReference type="Proteomes" id="UP000010305">
    <property type="component" value="Unassembled WGS sequence"/>
</dbReference>
<dbReference type="InterPro" id="IPR009297">
    <property type="entry name" value="DUF952"/>
</dbReference>
<sequence>MNDLYKVLTISEWENANENGFIETSLDIEDGFVHLSSSKQLALTLSLYFESESKLILLQIDGSEFGSSLVHEEIEGQRQGRFAHLYNKLSIDQISKKWIIERNSFDIPAEILQQIEMSN</sequence>
<name>J5K572_9GAMM</name>
<reference evidence="1 2" key="1">
    <citation type="journal article" date="2012" name="ISME J.">
        <title>Genomic insights to SAR86, an abundant and uncultivated marine bacterial lineage.</title>
        <authorList>
            <person name="Dupont C.L."/>
            <person name="Rusch D.B."/>
            <person name="Yooseph S."/>
            <person name="Lombardo M.J."/>
            <person name="Richter R.A."/>
            <person name="Valas R."/>
            <person name="Novotny M."/>
            <person name="Yee-Greenbaum J."/>
            <person name="Selengut J.D."/>
            <person name="Haft D.H."/>
            <person name="Halpern A.L."/>
            <person name="Lasken R.S."/>
            <person name="Nealson K."/>
            <person name="Friedman R."/>
            <person name="Venter J.C."/>
        </authorList>
    </citation>
    <scope>NUCLEOTIDE SEQUENCE [LARGE SCALE GENOMIC DNA]</scope>
</reference>
<dbReference type="SUPFAM" id="SSF56399">
    <property type="entry name" value="ADP-ribosylation"/>
    <property type="match status" value="1"/>
</dbReference>
<dbReference type="HOGENOM" id="CLU_129452_1_2_6"/>
<dbReference type="EMBL" id="JH611157">
    <property type="protein sequence ID" value="EJP71303.1"/>
    <property type="molecule type" value="Genomic_DNA"/>
</dbReference>
<dbReference type="Pfam" id="PF06108">
    <property type="entry name" value="DUF952"/>
    <property type="match status" value="1"/>
</dbReference>
<dbReference type="PANTHER" id="PTHR34129:SF1">
    <property type="entry name" value="DUF952 DOMAIN-CONTAINING PROTEIN"/>
    <property type="match status" value="1"/>
</dbReference>
<dbReference type="AlphaFoldDB" id="J5K572"/>
<dbReference type="PANTHER" id="PTHR34129">
    <property type="entry name" value="BLR1139 PROTEIN"/>
    <property type="match status" value="1"/>
</dbReference>
<organism evidence="1 2">
    <name type="scientific">SAR86 cluster bacterium SAR86A</name>
    <dbReference type="NCBI Taxonomy" id="1123866"/>
    <lineage>
        <taxon>Bacteria</taxon>
        <taxon>Pseudomonadati</taxon>
        <taxon>Pseudomonadota</taxon>
        <taxon>Gammaproteobacteria</taxon>
        <taxon>SAR86 cluster</taxon>
    </lineage>
</organism>
<evidence type="ECO:0000313" key="1">
    <source>
        <dbReference type="EMBL" id="EJP71303.1"/>
    </source>
</evidence>
<evidence type="ECO:0008006" key="3">
    <source>
        <dbReference type="Google" id="ProtNLM"/>
    </source>
</evidence>
<protein>
    <recommendedName>
        <fullName evidence="3">DUF952 domain-containing protein</fullName>
    </recommendedName>
</protein>
<dbReference type="STRING" id="1123866.NT01SARS_1110"/>
<gene>
    <name evidence="1" type="ORF">NT01SARS_1110</name>
</gene>
<dbReference type="Gene3D" id="3.20.170.20">
    <property type="entry name" value="Protein of unknown function DUF952"/>
    <property type="match status" value="1"/>
</dbReference>